<keyword evidence="1" id="KW-0805">Transcription regulation</keyword>
<dbReference type="Gene3D" id="1.10.1660.10">
    <property type="match status" value="1"/>
</dbReference>
<evidence type="ECO:0000313" key="7">
    <source>
        <dbReference type="EMBL" id="GGY49673.1"/>
    </source>
</evidence>
<dbReference type="EMBL" id="BMUU01000009">
    <property type="protein sequence ID" value="GGY49673.1"/>
    <property type="molecule type" value="Genomic_DNA"/>
</dbReference>
<sequence length="268" mass="30225">MGGVNGKEWSIQEIARKAGTTSRTLRHYGDLGLLAPSRIGSNGYRYYDQDALVRLQRILLLRELGLSLPVIGELLEGERDPAAALRTHLRLLEQERERIARQIASVRTTLHKTERGEELMAEEVFDGFDHTRHEEEVSRRWGRDAYEKGDRWWRSLTEAQRKGFLKEHEDIARDWGRAHGAGAAADGERAQDIARRHVAWLSTTTDVGRSYVIGIGQMYVDDPRFGVNYDQHGDGTAVFVRDALTVYAERHLPDSAGDASTGSGVCRE</sequence>
<dbReference type="PANTHER" id="PTHR30204:SF90">
    <property type="entry name" value="HTH-TYPE TRANSCRIPTIONAL ACTIVATOR MTA"/>
    <property type="match status" value="1"/>
</dbReference>
<dbReference type="SMART" id="SM00422">
    <property type="entry name" value="HTH_MERR"/>
    <property type="match status" value="1"/>
</dbReference>
<dbReference type="Pfam" id="PF07739">
    <property type="entry name" value="TipAS"/>
    <property type="match status" value="1"/>
</dbReference>
<evidence type="ECO:0000256" key="3">
    <source>
        <dbReference type="ARBA" id="ARBA00023159"/>
    </source>
</evidence>
<keyword evidence="5" id="KW-0175">Coiled coil</keyword>
<keyword evidence="4" id="KW-0804">Transcription</keyword>
<evidence type="ECO:0000256" key="1">
    <source>
        <dbReference type="ARBA" id="ARBA00023015"/>
    </source>
</evidence>
<reference evidence="8" key="1">
    <citation type="journal article" date="2019" name="Int. J. Syst. Evol. Microbiol.">
        <title>The Global Catalogue of Microorganisms (GCM) 10K type strain sequencing project: providing services to taxonomists for standard genome sequencing and annotation.</title>
        <authorList>
            <consortium name="The Broad Institute Genomics Platform"/>
            <consortium name="The Broad Institute Genome Sequencing Center for Infectious Disease"/>
            <person name="Wu L."/>
            <person name="Ma J."/>
        </authorList>
    </citation>
    <scope>NUCLEOTIDE SEQUENCE [LARGE SCALE GENOMIC DNA]</scope>
    <source>
        <strain evidence="8">JCM 4594</strain>
    </source>
</reference>
<evidence type="ECO:0000256" key="5">
    <source>
        <dbReference type="SAM" id="Coils"/>
    </source>
</evidence>
<feature type="domain" description="HTH merR-type" evidence="6">
    <location>
        <begin position="8"/>
        <end position="77"/>
    </location>
</feature>
<organism evidence="7 8">
    <name type="scientific">Streptomyces xanthochromogenes</name>
    <dbReference type="NCBI Taxonomy" id="67384"/>
    <lineage>
        <taxon>Bacteria</taxon>
        <taxon>Bacillati</taxon>
        <taxon>Actinomycetota</taxon>
        <taxon>Actinomycetes</taxon>
        <taxon>Kitasatosporales</taxon>
        <taxon>Streptomycetaceae</taxon>
        <taxon>Streptomyces</taxon>
    </lineage>
</organism>
<dbReference type="InterPro" id="IPR047057">
    <property type="entry name" value="MerR_fam"/>
</dbReference>
<dbReference type="PRINTS" id="PR00040">
    <property type="entry name" value="HTHMERR"/>
</dbReference>
<dbReference type="Proteomes" id="UP000600946">
    <property type="component" value="Unassembled WGS sequence"/>
</dbReference>
<proteinExistence type="predicted"/>
<dbReference type="PROSITE" id="PS50937">
    <property type="entry name" value="HTH_MERR_2"/>
    <property type="match status" value="1"/>
</dbReference>
<evidence type="ECO:0000313" key="8">
    <source>
        <dbReference type="Proteomes" id="UP000600946"/>
    </source>
</evidence>
<evidence type="ECO:0000256" key="2">
    <source>
        <dbReference type="ARBA" id="ARBA00023125"/>
    </source>
</evidence>
<comment type="caution">
    <text evidence="7">The sequence shown here is derived from an EMBL/GenBank/DDBJ whole genome shotgun (WGS) entry which is preliminary data.</text>
</comment>
<evidence type="ECO:0000259" key="6">
    <source>
        <dbReference type="PROSITE" id="PS50937"/>
    </source>
</evidence>
<dbReference type="Pfam" id="PF13411">
    <property type="entry name" value="MerR_1"/>
    <property type="match status" value="1"/>
</dbReference>
<keyword evidence="2" id="KW-0238">DNA-binding</keyword>
<dbReference type="SUPFAM" id="SSF46955">
    <property type="entry name" value="Putative DNA-binding domain"/>
    <property type="match status" value="1"/>
</dbReference>
<evidence type="ECO:0000256" key="4">
    <source>
        <dbReference type="ARBA" id="ARBA00023163"/>
    </source>
</evidence>
<dbReference type="InterPro" id="IPR000551">
    <property type="entry name" value="MerR-type_HTH_dom"/>
</dbReference>
<accession>A0ABQ3AIT8</accession>
<dbReference type="SUPFAM" id="SSF89082">
    <property type="entry name" value="Antibiotic binding domain of TipA-like multidrug resistance regulators"/>
    <property type="match status" value="1"/>
</dbReference>
<dbReference type="InterPro" id="IPR012925">
    <property type="entry name" value="TipAS_dom"/>
</dbReference>
<dbReference type="CDD" id="cd01106">
    <property type="entry name" value="HTH_TipAL-Mta"/>
    <property type="match status" value="1"/>
</dbReference>
<keyword evidence="3" id="KW-0010">Activator</keyword>
<dbReference type="InterPro" id="IPR036244">
    <property type="entry name" value="TipA-like_antibiotic-bd"/>
</dbReference>
<protein>
    <submittedName>
        <fullName evidence="7">MerR family transcriptional regulator</fullName>
    </submittedName>
</protein>
<gene>
    <name evidence="7" type="ORF">GCM10010326_49870</name>
</gene>
<name>A0ABQ3AIT8_9ACTN</name>
<dbReference type="PANTHER" id="PTHR30204">
    <property type="entry name" value="REDOX-CYCLING DRUG-SENSING TRANSCRIPTIONAL ACTIVATOR SOXR"/>
    <property type="match status" value="1"/>
</dbReference>
<dbReference type="InterPro" id="IPR009061">
    <property type="entry name" value="DNA-bd_dom_put_sf"/>
</dbReference>
<dbReference type="Gene3D" id="1.10.490.50">
    <property type="entry name" value="Antibiotic binding domain of TipA-like multidrug resistance regulators"/>
    <property type="match status" value="1"/>
</dbReference>
<keyword evidence="8" id="KW-1185">Reference proteome</keyword>
<feature type="coiled-coil region" evidence="5">
    <location>
        <begin position="82"/>
        <end position="109"/>
    </location>
</feature>